<proteinExistence type="predicted"/>
<dbReference type="Proteomes" id="UP000299102">
    <property type="component" value="Unassembled WGS sequence"/>
</dbReference>
<evidence type="ECO:0000313" key="2">
    <source>
        <dbReference type="Proteomes" id="UP000299102"/>
    </source>
</evidence>
<dbReference type="EMBL" id="BGZK01009180">
    <property type="protein sequence ID" value="GBP11331.1"/>
    <property type="molecule type" value="Genomic_DNA"/>
</dbReference>
<dbReference type="OrthoDB" id="412006at2759"/>
<evidence type="ECO:0000313" key="1">
    <source>
        <dbReference type="EMBL" id="GBP11331.1"/>
    </source>
</evidence>
<name>A0A4C1TDF1_EUMVA</name>
<gene>
    <name evidence="1" type="ORF">EVAR_73686_1</name>
</gene>
<organism evidence="1 2">
    <name type="scientific">Eumeta variegata</name>
    <name type="common">Bagworm moth</name>
    <name type="synonym">Eumeta japonica</name>
    <dbReference type="NCBI Taxonomy" id="151549"/>
    <lineage>
        <taxon>Eukaryota</taxon>
        <taxon>Metazoa</taxon>
        <taxon>Ecdysozoa</taxon>
        <taxon>Arthropoda</taxon>
        <taxon>Hexapoda</taxon>
        <taxon>Insecta</taxon>
        <taxon>Pterygota</taxon>
        <taxon>Neoptera</taxon>
        <taxon>Endopterygota</taxon>
        <taxon>Lepidoptera</taxon>
        <taxon>Glossata</taxon>
        <taxon>Ditrysia</taxon>
        <taxon>Tineoidea</taxon>
        <taxon>Psychidae</taxon>
        <taxon>Oiketicinae</taxon>
        <taxon>Eumeta</taxon>
    </lineage>
</organism>
<keyword evidence="2" id="KW-1185">Reference proteome</keyword>
<sequence>MTNQRPRTAAVIKTHAKPKFLLAPVLPLSGDYYVSLAETDKAIFRLSKRKASGSDWIPTVAIKQLPVKSHGGDD</sequence>
<accession>A0A4C1TDF1</accession>
<comment type="caution">
    <text evidence="1">The sequence shown here is derived from an EMBL/GenBank/DDBJ whole genome shotgun (WGS) entry which is preliminary data.</text>
</comment>
<protein>
    <submittedName>
        <fullName evidence="1">Uncharacterized protein</fullName>
    </submittedName>
</protein>
<reference evidence="1 2" key="1">
    <citation type="journal article" date="2019" name="Commun. Biol.">
        <title>The bagworm genome reveals a unique fibroin gene that provides high tensile strength.</title>
        <authorList>
            <person name="Kono N."/>
            <person name="Nakamura H."/>
            <person name="Ohtoshi R."/>
            <person name="Tomita M."/>
            <person name="Numata K."/>
            <person name="Arakawa K."/>
        </authorList>
    </citation>
    <scope>NUCLEOTIDE SEQUENCE [LARGE SCALE GENOMIC DNA]</scope>
</reference>
<dbReference type="AlphaFoldDB" id="A0A4C1TDF1"/>